<proteinExistence type="predicted"/>
<evidence type="ECO:0000256" key="2">
    <source>
        <dbReference type="ARBA" id="ARBA00022729"/>
    </source>
</evidence>
<dbReference type="PANTHER" id="PTHR30036">
    <property type="entry name" value="D-XYLOSE-BINDING PERIPLASMIC PROTEIN"/>
    <property type="match status" value="1"/>
</dbReference>
<dbReference type="InterPro" id="IPR028082">
    <property type="entry name" value="Peripla_BP_I"/>
</dbReference>
<keyword evidence="2 3" id="KW-0732">Signal</keyword>
<gene>
    <name evidence="5" type="ORF">GCM10010346_30430</name>
</gene>
<dbReference type="EMBL" id="BMVO01000008">
    <property type="protein sequence ID" value="GHB05332.1"/>
    <property type="molecule type" value="Genomic_DNA"/>
</dbReference>
<sequence>MNALLRRAAVAAAAPAMAVSLFGCGTTEQPGVRLSDDIVVGLLLPENQAARYEQFDKPVIEERIALLTNSKGTVRYANAKNDADLQTQQLESMIKDKVDVLIVDAVDSKAIAGAIGKADDAGIPVVAFDRLAEGPIDGYVSFDNEQVGHIQGKSLLKALKAGAGSRPGSASGKIVMMNGALTDPNAAMFKKGAHTELDGMVEIGLEYDTKDWKPENAEANMEAALATLGKDGIAGVYSANDGMAGGIIAALKSAGVTDLPPVTGQDAELAAVQRIVAGDQYMTVYKQYAPEAEAAAEMAILLARNMSLGAAAHTDIDTPTEKSVPTVRIPVIALTKENIEETVVADGLYTVKQICVREIRDECEELGLE</sequence>
<dbReference type="Proteomes" id="UP000599437">
    <property type="component" value="Unassembled WGS sequence"/>
</dbReference>
<comment type="subcellular location">
    <subcellularLocation>
        <location evidence="1">Cell envelope</location>
    </subcellularLocation>
</comment>
<keyword evidence="6" id="KW-1185">Reference proteome</keyword>
<dbReference type="PROSITE" id="PS51257">
    <property type="entry name" value="PROKAR_LIPOPROTEIN"/>
    <property type="match status" value="1"/>
</dbReference>
<organism evidence="5 6">
    <name type="scientific">Streptomyces chryseus</name>
    <dbReference type="NCBI Taxonomy" id="68186"/>
    <lineage>
        <taxon>Bacteria</taxon>
        <taxon>Bacillati</taxon>
        <taxon>Actinomycetota</taxon>
        <taxon>Actinomycetes</taxon>
        <taxon>Kitasatosporales</taxon>
        <taxon>Streptomycetaceae</taxon>
        <taxon>Streptomyces</taxon>
    </lineage>
</organism>
<name>A0ABQ3DNI9_9ACTN</name>
<dbReference type="Pfam" id="PF13407">
    <property type="entry name" value="Peripla_BP_4"/>
    <property type="match status" value="1"/>
</dbReference>
<evidence type="ECO:0000313" key="5">
    <source>
        <dbReference type="EMBL" id="GHB05332.1"/>
    </source>
</evidence>
<feature type="domain" description="Periplasmic binding protein" evidence="4">
    <location>
        <begin position="45"/>
        <end position="303"/>
    </location>
</feature>
<feature type="signal peptide" evidence="3">
    <location>
        <begin position="1"/>
        <end position="18"/>
    </location>
</feature>
<protein>
    <submittedName>
        <fullName evidence="5">Solute-binding protein</fullName>
    </submittedName>
</protein>
<comment type="caution">
    <text evidence="5">The sequence shown here is derived from an EMBL/GenBank/DDBJ whole genome shotgun (WGS) entry which is preliminary data.</text>
</comment>
<feature type="chain" id="PRO_5045204762" evidence="3">
    <location>
        <begin position="19"/>
        <end position="369"/>
    </location>
</feature>
<accession>A0ABQ3DNI9</accession>
<evidence type="ECO:0000256" key="1">
    <source>
        <dbReference type="ARBA" id="ARBA00004196"/>
    </source>
</evidence>
<dbReference type="InterPro" id="IPR050555">
    <property type="entry name" value="Bact_Solute-Bind_Prot2"/>
</dbReference>
<dbReference type="SUPFAM" id="SSF53822">
    <property type="entry name" value="Periplasmic binding protein-like I"/>
    <property type="match status" value="1"/>
</dbReference>
<dbReference type="Gene3D" id="3.40.50.2300">
    <property type="match status" value="2"/>
</dbReference>
<dbReference type="PANTHER" id="PTHR30036:SF1">
    <property type="entry name" value="D-XYLOSE-BINDING PERIPLASMIC PROTEIN"/>
    <property type="match status" value="1"/>
</dbReference>
<evidence type="ECO:0000259" key="4">
    <source>
        <dbReference type="Pfam" id="PF13407"/>
    </source>
</evidence>
<evidence type="ECO:0000313" key="6">
    <source>
        <dbReference type="Proteomes" id="UP000599437"/>
    </source>
</evidence>
<reference evidence="6" key="1">
    <citation type="journal article" date="2019" name="Int. J. Syst. Evol. Microbiol.">
        <title>The Global Catalogue of Microorganisms (GCM) 10K type strain sequencing project: providing services to taxonomists for standard genome sequencing and annotation.</title>
        <authorList>
            <consortium name="The Broad Institute Genomics Platform"/>
            <consortium name="The Broad Institute Genome Sequencing Center for Infectious Disease"/>
            <person name="Wu L."/>
            <person name="Ma J."/>
        </authorList>
    </citation>
    <scope>NUCLEOTIDE SEQUENCE [LARGE SCALE GENOMIC DNA]</scope>
    <source>
        <strain evidence="6">JCM 4737</strain>
    </source>
</reference>
<dbReference type="RefSeq" id="WP_189715323.1">
    <property type="nucleotide sequence ID" value="NZ_BMVO01000008.1"/>
</dbReference>
<evidence type="ECO:0000256" key="3">
    <source>
        <dbReference type="SAM" id="SignalP"/>
    </source>
</evidence>
<dbReference type="InterPro" id="IPR025997">
    <property type="entry name" value="SBP_2_dom"/>
</dbReference>